<keyword evidence="5" id="KW-1133">Transmembrane helix</keyword>
<dbReference type="InterPro" id="IPR036179">
    <property type="entry name" value="Ig-like_dom_sf"/>
</dbReference>
<dbReference type="Proteomes" id="UP000504611">
    <property type="component" value="Unplaced"/>
</dbReference>
<dbReference type="InterPro" id="IPR050671">
    <property type="entry name" value="CD300_family_receptors"/>
</dbReference>
<evidence type="ECO:0000256" key="4">
    <source>
        <dbReference type="SAM" id="MobiDB-lite"/>
    </source>
</evidence>
<keyword evidence="7" id="KW-1185">Reference proteome</keyword>
<evidence type="ECO:0000256" key="2">
    <source>
        <dbReference type="ARBA" id="ARBA00022692"/>
    </source>
</evidence>
<organism evidence="7 8">
    <name type="scientific">Notothenia coriiceps</name>
    <name type="common">black rockcod</name>
    <dbReference type="NCBI Taxonomy" id="8208"/>
    <lineage>
        <taxon>Eukaryota</taxon>
        <taxon>Metazoa</taxon>
        <taxon>Chordata</taxon>
        <taxon>Craniata</taxon>
        <taxon>Vertebrata</taxon>
        <taxon>Euteleostomi</taxon>
        <taxon>Actinopterygii</taxon>
        <taxon>Neopterygii</taxon>
        <taxon>Teleostei</taxon>
        <taxon>Neoteleostei</taxon>
        <taxon>Acanthomorphata</taxon>
        <taxon>Eupercaria</taxon>
        <taxon>Perciformes</taxon>
        <taxon>Notothenioidei</taxon>
        <taxon>Nototheniidae</taxon>
        <taxon>Notothenia</taxon>
    </lineage>
</organism>
<dbReference type="Gene3D" id="2.60.40.10">
    <property type="entry name" value="Immunoglobulins"/>
    <property type="match status" value="1"/>
</dbReference>
<dbReference type="PANTHER" id="PTHR11860:SF87">
    <property type="entry name" value="CMRF35-LIKE MOLECULE 8"/>
    <property type="match status" value="1"/>
</dbReference>
<feature type="compositionally biased region" description="Low complexity" evidence="4">
    <location>
        <begin position="143"/>
        <end position="179"/>
    </location>
</feature>
<dbReference type="GO" id="GO:0005886">
    <property type="term" value="C:plasma membrane"/>
    <property type="evidence" value="ECO:0007669"/>
    <property type="project" value="TreeGrafter"/>
</dbReference>
<name>A0A6I9NX18_9TELE</name>
<evidence type="ECO:0000313" key="8">
    <source>
        <dbReference type="RefSeq" id="XP_010779363.1"/>
    </source>
</evidence>
<keyword evidence="3 5" id="KW-0472">Membrane</keyword>
<dbReference type="OrthoDB" id="8442846at2759"/>
<dbReference type="SUPFAM" id="SSF48726">
    <property type="entry name" value="Immunoglobulin"/>
    <property type="match status" value="1"/>
</dbReference>
<evidence type="ECO:0000256" key="1">
    <source>
        <dbReference type="ARBA" id="ARBA00004370"/>
    </source>
</evidence>
<dbReference type="GeneID" id="104954017"/>
<feature type="signal peptide" evidence="6">
    <location>
        <begin position="1"/>
        <end position="25"/>
    </location>
</feature>
<gene>
    <name evidence="8" type="primary">LOC104954017</name>
</gene>
<evidence type="ECO:0000256" key="3">
    <source>
        <dbReference type="ARBA" id="ARBA00023136"/>
    </source>
</evidence>
<comment type="subcellular location">
    <subcellularLocation>
        <location evidence="1">Membrane</location>
    </subcellularLocation>
</comment>
<dbReference type="RefSeq" id="XP_010779363.1">
    <property type="nucleotide sequence ID" value="XM_010781061.1"/>
</dbReference>
<evidence type="ECO:0000256" key="6">
    <source>
        <dbReference type="SAM" id="SignalP"/>
    </source>
</evidence>
<dbReference type="PANTHER" id="PTHR11860">
    <property type="entry name" value="POLYMERIC-IMMUNOGLOBULIN RECEPTOR"/>
    <property type="match status" value="1"/>
</dbReference>
<sequence>MNARHSLICFFFLTLRDGNIGLTNAQNPLRTETEGENITVACSFTLTGRRKIFCKGKCEEGNILVETTGDSAQRGRYSIRYVEGSLLSNVALYVSITKLTKSDAGQYQCGLDRSVFDSYQDFEIRVTDAPATSKPEVSLQPFSTSAPSASTLTTTQSLSSVPSSASPERTTQPQQGQTAPAGHGVVLYVRLTLVVMVIVLSASVLIFCWKRARKPRETADEAEYVNVTEADRECEEVREEERGSRSPPIEMSVLSTSHCRHFSEDSK</sequence>
<dbReference type="GO" id="GO:0004888">
    <property type="term" value="F:transmembrane signaling receptor activity"/>
    <property type="evidence" value="ECO:0007669"/>
    <property type="project" value="TreeGrafter"/>
</dbReference>
<feature type="region of interest" description="Disordered" evidence="4">
    <location>
        <begin position="134"/>
        <end position="179"/>
    </location>
</feature>
<keyword evidence="6" id="KW-0732">Signal</keyword>
<reference evidence="8" key="1">
    <citation type="submission" date="2025-08" db="UniProtKB">
        <authorList>
            <consortium name="RefSeq"/>
        </authorList>
    </citation>
    <scope>IDENTIFICATION</scope>
    <source>
        <tissue evidence="8">Muscle</tissue>
    </source>
</reference>
<evidence type="ECO:0000313" key="7">
    <source>
        <dbReference type="Proteomes" id="UP000504611"/>
    </source>
</evidence>
<dbReference type="KEGG" id="ncc:104954017"/>
<protein>
    <submittedName>
        <fullName evidence="8">CMRF35-like molecule 8 isoform X1</fullName>
    </submittedName>
</protein>
<dbReference type="InterPro" id="IPR013783">
    <property type="entry name" value="Ig-like_fold"/>
</dbReference>
<feature type="region of interest" description="Disordered" evidence="4">
    <location>
        <begin position="234"/>
        <end position="267"/>
    </location>
</feature>
<feature type="chain" id="PRO_5026915923" evidence="6">
    <location>
        <begin position="26"/>
        <end position="267"/>
    </location>
</feature>
<keyword evidence="2 5" id="KW-0812">Transmembrane</keyword>
<dbReference type="AlphaFoldDB" id="A0A6I9NX18"/>
<evidence type="ECO:0000256" key="5">
    <source>
        <dbReference type="SAM" id="Phobius"/>
    </source>
</evidence>
<feature type="transmembrane region" description="Helical" evidence="5">
    <location>
        <begin position="187"/>
        <end position="209"/>
    </location>
</feature>
<accession>A0A6I9NX18</accession>
<proteinExistence type="predicted"/>